<organism evidence="1 2">
    <name type="scientific">Mangrovicoccus algicola</name>
    <dbReference type="NCBI Taxonomy" id="2771008"/>
    <lineage>
        <taxon>Bacteria</taxon>
        <taxon>Pseudomonadati</taxon>
        <taxon>Pseudomonadota</taxon>
        <taxon>Alphaproteobacteria</taxon>
        <taxon>Rhodobacterales</taxon>
        <taxon>Paracoccaceae</taxon>
        <taxon>Mangrovicoccus</taxon>
    </lineage>
</organism>
<dbReference type="Proteomes" id="UP000609121">
    <property type="component" value="Unassembled WGS sequence"/>
</dbReference>
<dbReference type="EMBL" id="JACVXA010000008">
    <property type="protein sequence ID" value="MBE3637431.1"/>
    <property type="molecule type" value="Genomic_DNA"/>
</dbReference>
<evidence type="ECO:0000313" key="2">
    <source>
        <dbReference type="Proteomes" id="UP000609121"/>
    </source>
</evidence>
<gene>
    <name evidence="1" type="ORF">ICN82_04340</name>
</gene>
<evidence type="ECO:0008006" key="3">
    <source>
        <dbReference type="Google" id="ProtNLM"/>
    </source>
</evidence>
<sequence length="93" mass="10551">MANHDLAFSNGGQVRWTCKALLSGRTLNHETAIREVRAHRLAAIIHRLIHKYDWPIDTQYTGPENTAEYKLRPGCDRNKLRFPPSALKTAGRG</sequence>
<dbReference type="RefSeq" id="WP_193180020.1">
    <property type="nucleotide sequence ID" value="NZ_JACVXA010000008.1"/>
</dbReference>
<comment type="caution">
    <text evidence="1">The sequence shown here is derived from an EMBL/GenBank/DDBJ whole genome shotgun (WGS) entry which is preliminary data.</text>
</comment>
<dbReference type="AlphaFoldDB" id="A0A8J6YX58"/>
<keyword evidence="2" id="KW-1185">Reference proteome</keyword>
<name>A0A8J6YX58_9RHOB</name>
<reference evidence="1" key="1">
    <citation type="submission" date="2020-09" db="EMBL/GenBank/DDBJ databases">
        <title>A novel bacterium of genus Mangrovicoccus, isolated from South China Sea.</title>
        <authorList>
            <person name="Huang H."/>
            <person name="Mo K."/>
            <person name="Hu Y."/>
        </authorList>
    </citation>
    <scope>NUCLEOTIDE SEQUENCE</scope>
    <source>
        <strain evidence="1">HB182678</strain>
    </source>
</reference>
<accession>A0A8J6YX58</accession>
<evidence type="ECO:0000313" key="1">
    <source>
        <dbReference type="EMBL" id="MBE3637431.1"/>
    </source>
</evidence>
<protein>
    <recommendedName>
        <fullName evidence="3">Transposase</fullName>
    </recommendedName>
</protein>
<proteinExistence type="predicted"/>